<keyword evidence="9" id="KW-0106">Calcium</keyword>
<keyword evidence="15" id="KW-0407">Ion channel</keyword>
<dbReference type="InterPro" id="IPR011989">
    <property type="entry name" value="ARM-like"/>
</dbReference>
<keyword evidence="8" id="KW-0256">Endoplasmic reticulum</keyword>
<evidence type="ECO:0000256" key="8">
    <source>
        <dbReference type="ARBA" id="ARBA00022824"/>
    </source>
</evidence>
<evidence type="ECO:0000256" key="16">
    <source>
        <dbReference type="SAM" id="MobiDB-lite"/>
    </source>
</evidence>
<dbReference type="Gene3D" id="2.80.10.50">
    <property type="match status" value="2"/>
</dbReference>
<dbReference type="PANTHER" id="PTHR13715">
    <property type="entry name" value="RYANODINE RECEPTOR AND IP3 RECEPTOR"/>
    <property type="match status" value="1"/>
</dbReference>
<dbReference type="InterPro" id="IPR036300">
    <property type="entry name" value="MIR_dom_sf"/>
</dbReference>
<keyword evidence="4" id="KW-0109">Calcium transport</keyword>
<feature type="transmembrane region" description="Helical" evidence="17">
    <location>
        <begin position="2286"/>
        <end position="2311"/>
    </location>
</feature>
<evidence type="ECO:0000256" key="9">
    <source>
        <dbReference type="ARBA" id="ARBA00022837"/>
    </source>
</evidence>
<keyword evidence="6 17" id="KW-0812">Transmembrane</keyword>
<name>F2U297_SALR5</name>
<dbReference type="Pfam" id="PF08709">
    <property type="entry name" value="Ins145_P3_rec"/>
    <property type="match status" value="1"/>
</dbReference>
<dbReference type="RefSeq" id="XP_004996953.1">
    <property type="nucleotide sequence ID" value="XM_004996896.1"/>
</dbReference>
<evidence type="ECO:0000256" key="17">
    <source>
        <dbReference type="SAM" id="Phobius"/>
    </source>
</evidence>
<keyword evidence="11" id="KW-0406">Ion transport</keyword>
<dbReference type="Gene3D" id="1.25.10.30">
    <property type="entry name" value="IP3 receptor type 1 binding core, RIH domain"/>
    <property type="match status" value="1"/>
</dbReference>
<dbReference type="STRING" id="946362.F2U297"/>
<evidence type="ECO:0000256" key="7">
    <source>
        <dbReference type="ARBA" id="ARBA00022737"/>
    </source>
</evidence>
<keyword evidence="5" id="KW-0107">Calcium channel</keyword>
<accession>F2U297</accession>
<evidence type="ECO:0000256" key="15">
    <source>
        <dbReference type="ARBA" id="ARBA00023303"/>
    </source>
</evidence>
<feature type="transmembrane region" description="Helical" evidence="17">
    <location>
        <begin position="2184"/>
        <end position="2204"/>
    </location>
</feature>
<evidence type="ECO:0000256" key="13">
    <source>
        <dbReference type="ARBA" id="ARBA00023170"/>
    </source>
</evidence>
<evidence type="ECO:0000256" key="4">
    <source>
        <dbReference type="ARBA" id="ARBA00022568"/>
    </source>
</evidence>
<dbReference type="InterPro" id="IPR000699">
    <property type="entry name" value="RIH_dom"/>
</dbReference>
<feature type="region of interest" description="Disordered" evidence="16">
    <location>
        <begin position="360"/>
        <end position="383"/>
    </location>
</feature>
<dbReference type="Gene3D" id="1.25.10.10">
    <property type="entry name" value="Leucine-rich Repeat Variant"/>
    <property type="match status" value="1"/>
</dbReference>
<keyword evidence="7" id="KW-0677">Repeat</keyword>
<dbReference type="InterPro" id="IPR005821">
    <property type="entry name" value="Ion_trans_dom"/>
</dbReference>
<organism evidence="19 20">
    <name type="scientific">Salpingoeca rosetta (strain ATCC 50818 / BSB-021)</name>
    <dbReference type="NCBI Taxonomy" id="946362"/>
    <lineage>
        <taxon>Eukaryota</taxon>
        <taxon>Choanoflagellata</taxon>
        <taxon>Craspedida</taxon>
        <taxon>Salpingoecidae</taxon>
        <taxon>Salpingoeca</taxon>
    </lineage>
</organism>
<proteinExistence type="inferred from homology"/>
<dbReference type="Pfam" id="PF00520">
    <property type="entry name" value="Ion_trans"/>
    <property type="match status" value="1"/>
</dbReference>
<dbReference type="EMBL" id="GL832959">
    <property type="protein sequence ID" value="EGD81749.1"/>
    <property type="molecule type" value="Genomic_DNA"/>
</dbReference>
<dbReference type="SUPFAM" id="SSF48371">
    <property type="entry name" value="ARM repeat"/>
    <property type="match status" value="1"/>
</dbReference>
<dbReference type="CDD" id="cd23280">
    <property type="entry name" value="beta-trefoil_MIR_itr-1-like"/>
    <property type="match status" value="1"/>
</dbReference>
<feature type="compositionally biased region" description="Basic and acidic residues" evidence="16">
    <location>
        <begin position="1636"/>
        <end position="1647"/>
    </location>
</feature>
<keyword evidence="12 17" id="KW-0472">Membrane</keyword>
<dbReference type="Pfam" id="PF02815">
    <property type="entry name" value="MIR"/>
    <property type="match status" value="1"/>
</dbReference>
<evidence type="ECO:0000256" key="2">
    <source>
        <dbReference type="ARBA" id="ARBA00009453"/>
    </source>
</evidence>
<dbReference type="InParanoid" id="F2U297"/>
<dbReference type="PRINTS" id="PR00779">
    <property type="entry name" value="INSP3RECEPTR"/>
</dbReference>
<evidence type="ECO:0000313" key="19">
    <source>
        <dbReference type="EMBL" id="EGD81749.1"/>
    </source>
</evidence>
<keyword evidence="10 17" id="KW-1133">Transmembrane helix</keyword>
<dbReference type="InterPro" id="IPR035910">
    <property type="entry name" value="RyR/IP3R_RIH_dom_sf"/>
</dbReference>
<dbReference type="SUPFAM" id="SSF82109">
    <property type="entry name" value="MIR domain"/>
    <property type="match status" value="1"/>
</dbReference>
<evidence type="ECO:0000256" key="10">
    <source>
        <dbReference type="ARBA" id="ARBA00022989"/>
    </source>
</evidence>
<dbReference type="OrthoDB" id="300855at2759"/>
<evidence type="ECO:0000256" key="1">
    <source>
        <dbReference type="ARBA" id="ARBA00004477"/>
    </source>
</evidence>
<reference evidence="19" key="1">
    <citation type="submission" date="2009-08" db="EMBL/GenBank/DDBJ databases">
        <title>Annotation of Salpingoeca rosetta.</title>
        <authorList>
            <consortium name="The Broad Institute Genome Sequencing Platform"/>
            <person name="Russ C."/>
            <person name="Cuomo C."/>
            <person name="Burger G."/>
            <person name="Gray M.W."/>
            <person name="Holland P.W.H."/>
            <person name="King N."/>
            <person name="Lang F.B.F."/>
            <person name="Roger A.J."/>
            <person name="Ruiz-Trillo I."/>
            <person name="Young S.K."/>
            <person name="Zeng Q."/>
            <person name="Gargeya S."/>
            <person name="Alvarado L."/>
            <person name="Berlin A."/>
            <person name="Chapman S.B."/>
            <person name="Chen Z."/>
            <person name="Freedman E."/>
            <person name="Gellesch M."/>
            <person name="Goldberg J."/>
            <person name="Griggs A."/>
            <person name="Gujja S."/>
            <person name="Heilman E."/>
            <person name="Heiman D."/>
            <person name="Howarth C."/>
            <person name="Mehta T."/>
            <person name="Neiman D."/>
            <person name="Pearson M."/>
            <person name="Roberts A."/>
            <person name="Saif S."/>
            <person name="Shea T."/>
            <person name="Shenoy N."/>
            <person name="Sisk P."/>
            <person name="Stolte C."/>
            <person name="Sykes S."/>
            <person name="White J."/>
            <person name="Yandava C."/>
            <person name="Haas B."/>
            <person name="Nusbaum C."/>
            <person name="Birren B."/>
        </authorList>
    </citation>
    <scope>NUCLEOTIDE SEQUENCE</scope>
    <source>
        <strain evidence="19">ATCC 50818</strain>
    </source>
</reference>
<feature type="region of interest" description="Disordered" evidence="16">
    <location>
        <begin position="1634"/>
        <end position="1653"/>
    </location>
</feature>
<feature type="transmembrane region" description="Helical" evidence="17">
    <location>
        <begin position="2411"/>
        <end position="2430"/>
    </location>
</feature>
<evidence type="ECO:0000256" key="14">
    <source>
        <dbReference type="ARBA" id="ARBA00023286"/>
    </source>
</evidence>
<evidence type="ECO:0000256" key="12">
    <source>
        <dbReference type="ARBA" id="ARBA00023136"/>
    </source>
</evidence>
<dbReference type="InterPro" id="IPR016093">
    <property type="entry name" value="MIR_motif"/>
</dbReference>
<dbReference type="OMA" id="GTCEKDN"/>
<dbReference type="Gene3D" id="1.10.287.70">
    <property type="match status" value="1"/>
</dbReference>
<dbReference type="eggNOG" id="KOG3533">
    <property type="taxonomic scope" value="Eukaryota"/>
</dbReference>
<dbReference type="InterPro" id="IPR000493">
    <property type="entry name" value="InsP3_rcpt"/>
</dbReference>
<dbReference type="InterPro" id="IPR016024">
    <property type="entry name" value="ARM-type_fold"/>
</dbReference>
<keyword evidence="20" id="KW-1185">Reference proteome</keyword>
<gene>
    <name evidence="19" type="ORF">PTSG_02461</name>
</gene>
<feature type="compositionally biased region" description="Basic and acidic residues" evidence="16">
    <location>
        <begin position="2550"/>
        <end position="2566"/>
    </location>
</feature>
<feature type="transmembrane region" description="Helical" evidence="17">
    <location>
        <begin position="2332"/>
        <end position="2356"/>
    </location>
</feature>
<dbReference type="InterPro" id="IPR015925">
    <property type="entry name" value="Ryanodine_IP3_receptor"/>
</dbReference>
<evidence type="ECO:0000256" key="11">
    <source>
        <dbReference type="ARBA" id="ARBA00023065"/>
    </source>
</evidence>
<dbReference type="SMART" id="SM00472">
    <property type="entry name" value="MIR"/>
    <property type="match status" value="1"/>
</dbReference>
<protein>
    <recommendedName>
        <fullName evidence="18">MIR domain-containing protein</fullName>
    </recommendedName>
</protein>
<evidence type="ECO:0000256" key="3">
    <source>
        <dbReference type="ARBA" id="ARBA00022448"/>
    </source>
</evidence>
<evidence type="ECO:0000259" key="18">
    <source>
        <dbReference type="SMART" id="SM00472"/>
    </source>
</evidence>
<keyword evidence="14" id="KW-1071">Ligand-gated ion channel</keyword>
<dbReference type="Proteomes" id="UP000007799">
    <property type="component" value="Unassembled WGS sequence"/>
</dbReference>
<dbReference type="Pfam" id="PF08454">
    <property type="entry name" value="RIH_assoc"/>
    <property type="match status" value="1"/>
</dbReference>
<keyword evidence="13" id="KW-0675">Receptor</keyword>
<dbReference type="GO" id="GO:0005220">
    <property type="term" value="F:inositol 1,4,5-trisphosphate-gated calcium channel activity"/>
    <property type="evidence" value="ECO:0007669"/>
    <property type="project" value="InterPro"/>
</dbReference>
<feature type="domain" description="MIR" evidence="18">
    <location>
        <begin position="335"/>
        <end position="441"/>
    </location>
</feature>
<comment type="subcellular location">
    <subcellularLocation>
        <location evidence="1">Endoplasmic reticulum membrane</location>
        <topology evidence="1">Multi-pass membrane protein</topology>
    </subcellularLocation>
</comment>
<dbReference type="FunFam" id="1.10.287.70:FF:000311">
    <property type="entry name" value="Predicted protein"/>
    <property type="match status" value="1"/>
</dbReference>
<dbReference type="InterPro" id="IPR013662">
    <property type="entry name" value="RIH_assoc-dom"/>
</dbReference>
<evidence type="ECO:0000313" key="20">
    <source>
        <dbReference type="Proteomes" id="UP000007799"/>
    </source>
</evidence>
<evidence type="ECO:0000256" key="6">
    <source>
        <dbReference type="ARBA" id="ARBA00022692"/>
    </source>
</evidence>
<dbReference type="SUPFAM" id="SSF100909">
    <property type="entry name" value="IP3 receptor type 1 binding core, domain 2"/>
    <property type="match status" value="1"/>
</dbReference>
<evidence type="ECO:0000256" key="5">
    <source>
        <dbReference type="ARBA" id="ARBA00022673"/>
    </source>
</evidence>
<keyword evidence="3" id="KW-0813">Transport</keyword>
<dbReference type="InterPro" id="IPR014821">
    <property type="entry name" value="Ins145_P3_rcpt"/>
</dbReference>
<dbReference type="Pfam" id="PF01365">
    <property type="entry name" value="RYDR_ITPR"/>
    <property type="match status" value="2"/>
</dbReference>
<dbReference type="GO" id="GO:0070679">
    <property type="term" value="F:inositol 1,4,5 trisphosphate binding"/>
    <property type="evidence" value="ECO:0007669"/>
    <property type="project" value="InterPro"/>
</dbReference>
<feature type="region of interest" description="Disordered" evidence="16">
    <location>
        <begin position="2550"/>
        <end position="2595"/>
    </location>
</feature>
<dbReference type="PANTHER" id="PTHR13715:SF99">
    <property type="entry name" value="INOSITOL 1,4,5-TRISPHOSPHATE RECEPTOR-LIKE PROTEIN A"/>
    <property type="match status" value="1"/>
</dbReference>
<feature type="transmembrane region" description="Helical" evidence="17">
    <location>
        <begin position="2225"/>
        <end position="2247"/>
    </location>
</feature>
<comment type="similarity">
    <text evidence="2">Belongs to the InsP3 receptor family.</text>
</comment>
<feature type="compositionally biased region" description="Polar residues" evidence="16">
    <location>
        <begin position="2567"/>
        <end position="2583"/>
    </location>
</feature>
<dbReference type="KEGG" id="sre:PTSG_02461"/>
<sequence length="2595" mass="298410">MSHVTFEDPPSGGNDDDDSLFDQAMCFGDHVSFYDAEHAGYVFCGISGSVHGSLMVKPSDRLNPDIGNFKTAVFQVRAQTKYKAQKNLRMALQRLRDDQNRPDLSLEDAMLSANEELLELHALAEAEKHDNQLEQERRKGDHVVYGQVVQLYHSFSHLYVRVSSTVTSAVEPSNMRIELDPAVSSYSWFRIMPRYKVRAEGERVRMGDQIVLESVKTGGQFMHTSAAILPEDKNIVPGCHDMSASVSPTALTVYPHMAHRDPEAKGVRGGDFIQLFHKEISAYLAAEGTYFENAPREDVHMRIREPDPRRPHRLKPPTSAVSFWQIEIDGRPTGGDLIEWESKIRLKHATTQKYLKLRTDSYLPSTEEPNDDDEDTSFGGFELSKSEATGGEMVLSLTDDANDPDAVFLMVAVIREKHNVENGAYARIQHCATGHWLHAAKTRPYERRWHFEMANDKLRTPLFEKLDRIEWDQAELKLATCTRNRMFDDAFIVQRVPFENVSYVNYVSGMVEVVRFFIRSRKTGELSSLTYRGFQQALREYTMFLSDNGKLNRMKQKLLRNFGVVELIVELLQVPFAEYNLAPKGIALADLLNPRDIKAETKRTLVCAYKLLAGFLTGESRKNELYVCRHIPFFLTQLGYDLDMETMYTALVEDNQKIVDVLEEPEIQQMVDLLHKDKDPRYLQFLSVLCSVDGVAIGENQERICKMLLECDHPPVYKTRLQDRRVFINIDGVNWTPLSDFAHTARKSPNRSVRRTYEFFVAQLDLFGELCLQRCSHAIRVITRDLGYLGWEECFMCARDDSLPPSLRKHYVELMINLFIDVDWNNDILEEVQLCFEWDKLSAKPFAEAGSDPSKSITGAQMPFFSALNEWILEFLQEHRSLEANMVEMNMFIASVLQLVRLLVSFGYYANPEDIERLMLQLKPMLSGFNDRPSRDPGERTHTVTRRKGLLRRETSAMDANDRKVVSEWRKKERYLCNNTNDAMVDVKIAALGVMDTLLNFSLSVRIEQFCFDFRQVVGWSGERRNTRQSRVGQVFHFKELTDGPTMHFDTMQCLTKMSKNDPNLDPYEQTDLVRSYVGELFDRANYLCPKWRPEASALRQGGEDDLVEILLDLAKYKYPRLTCKSLQLLDRLYKSAEHLFTYTIDAQLLLDPESIRLDARLKQDMPVLRRLGAGQIEVVEMDEFNDILKELTELCVVDRLNPHVINQRMIVNHGILNVLFDVLDQENQPKEVIISVLRCLEVLAQDYEYVQDEFFERLDKILTIETDATGWENALADAVMAVFADNQELSLALSVQQIELMMDILVKHNVRVPNMVNTLRSIVKCEELGVPLPRNQNIIMKNLMKHFAETVEVTFIDVEVGDENNVKRIELCEYSGKDEAKLREQRYHANMVGLIAQCAEGYTRFIESTCMTFFEIEEIIDVIANDKIPLFIKTEYMRFLNFVYLETTASQLEAGTQDLYSDMRLWHSLQHLASRHFDAFYTRQTAESPLLPEDEERFIYEAFLPLLTVVIRDFYQPKLCPTSQKPLADIATKIFSFADRALNNIFNHEHLKELSMAVLALKNAEGINAPSGLVNRIGKALRSHEADLVRTPAKQRYDARFSKQNEINELLNMYVEAVRKSYCGRNDLRVQLPHADYEPPEPKPYCENEDEDEPLPLGPDFQAFVNLFIEYEVDGRVWVAKRPRDDLTTLVESLKASRRYYATLETKDQEVQEKLDIRCLQALRCILHNQIKCEKEFESFQNDIASRGTVLPVADMLSVPSDDVVREALCLLIVLLEGGNKTAQDSFYEHFIGTREETFFQDVQARIRRSIESMRELRALKRSLEIESSKDNAMMGTITMINQLGDSGEGGMEMQTISSKACKDDDDLGIKDEGNIELVLRVLQYMCEGHNFQLQEYLRFQADNIHPINLVNVTVDFLATMMEDVSDDTIEVITQTLETLVEFSQGCPNNQQSIFDSKVVDSLNHLLRIPKFYEVCKAEKVARLHLACANLVLAMLENSDERTRSMAVELEQTLDIEHVFKMMHHYDEVHMSGADQEWETDEDEDDDPVPAQDVASAFFICIVRLNDFTHRNYQDDPKLNPPVFDKNGRRIPDTFAKLEGEVSSIEVLRDDQVHRVHFLNKWGDKIRPAVKEELKWNIERGSPAERFDDFLSRAKVIVADIQYFDRVMSASPVSHALLKHSALWSKIMLLLTFILNIFILSLWQAPRTWNTAVPDYAYDGYNTLLGIFGALHIFFSVLVATSYFALKPPSLAMSLPQYEFIQRFVPQPDENDYRTRSNIFDMSSFYHVLVVVFSVLGVFFHGYFYCFHLLHVVVGNDILLRVIKSVTKNGISLLWVAALMVIIIYIYSLVSFAFLRKNFDESEGAYCQTAFQCFITSLRLGLLSGGGLGEALPAATFGFAEPGLRTLFDLSFFILITTIGLNVVFGIIVDSFSELRDEKYQTQEIMQSECFICGLKAFDFERHGNGYDEHVHCEHNMWDYVAFFLHLEAKDRTEYTAHEQYVYEQFEKGEYAFFPVNHSLSLEGHHDNGVEERLTQVERTLQSVLARMEQDANERAAEAKRREIQESMSNLKRQSTLQRQQTASSDSADEAEDE</sequence>
<dbReference type="GeneID" id="16077545"/>
<dbReference type="GO" id="GO:0005789">
    <property type="term" value="C:endoplasmic reticulum membrane"/>
    <property type="evidence" value="ECO:0007669"/>
    <property type="project" value="UniProtKB-SubCell"/>
</dbReference>